<dbReference type="GO" id="GO:0097602">
    <property type="term" value="F:cullin family protein binding"/>
    <property type="evidence" value="ECO:0007669"/>
    <property type="project" value="TreeGrafter"/>
</dbReference>
<dbReference type="KEGG" id="trg:TRUGW13939_05411"/>
<dbReference type="Pfam" id="PF14555">
    <property type="entry name" value="UBA_4"/>
    <property type="match status" value="1"/>
</dbReference>
<dbReference type="Gene3D" id="1.10.8.10">
    <property type="entry name" value="DNA helicase RuvA subunit, C-terminal domain"/>
    <property type="match status" value="1"/>
</dbReference>
<evidence type="ECO:0000313" key="10">
    <source>
        <dbReference type="EMBL" id="QKX58289.1"/>
    </source>
</evidence>
<dbReference type="CDD" id="cd21151">
    <property type="entry name" value="PUA_Nip7-like"/>
    <property type="match status" value="1"/>
</dbReference>
<comment type="subcellular location">
    <subcellularLocation>
        <location evidence="1">Nucleus</location>
        <location evidence="1">Nucleolus</location>
    </subcellularLocation>
</comment>
<dbReference type="Pfam" id="PF03556">
    <property type="entry name" value="Cullin_binding"/>
    <property type="match status" value="1"/>
</dbReference>
<dbReference type="Pfam" id="PF03657">
    <property type="entry name" value="UPF0113"/>
    <property type="match status" value="1"/>
</dbReference>
<keyword evidence="11" id="KW-1185">Reference proteome</keyword>
<dbReference type="Gene3D" id="1.10.238.10">
    <property type="entry name" value="EF-hand"/>
    <property type="match status" value="1"/>
</dbReference>
<dbReference type="OrthoDB" id="27198at2759"/>
<dbReference type="CDD" id="cd21146">
    <property type="entry name" value="Nip7_N_euk"/>
    <property type="match status" value="1"/>
</dbReference>
<keyword evidence="3" id="KW-0690">Ribosome biogenesis</keyword>
<reference evidence="11" key="1">
    <citation type="submission" date="2020-06" db="EMBL/GenBank/DDBJ databases">
        <title>A chromosome-scale genome assembly of Talaromyces rugulosus W13939.</title>
        <authorList>
            <person name="Wang B."/>
            <person name="Guo L."/>
            <person name="Ye K."/>
            <person name="Wang L."/>
        </authorList>
    </citation>
    <scope>NUCLEOTIDE SEQUENCE [LARGE SCALE GENOMIC DNA]</scope>
    <source>
        <strain evidence="11">W13939</strain>
    </source>
</reference>
<dbReference type="SUPFAM" id="SSF88697">
    <property type="entry name" value="PUA domain-like"/>
    <property type="match status" value="1"/>
</dbReference>
<keyword evidence="4" id="KW-0833">Ubl conjugation pathway</keyword>
<comment type="function">
    <text evidence="8">Neddylation of cullins play an essential role in the regulation of SCF-type complexes activity.</text>
</comment>
<dbReference type="PROSITE" id="PS51229">
    <property type="entry name" value="DCUN1"/>
    <property type="match status" value="1"/>
</dbReference>
<evidence type="ECO:0000256" key="1">
    <source>
        <dbReference type="ARBA" id="ARBA00004604"/>
    </source>
</evidence>
<evidence type="ECO:0000256" key="3">
    <source>
        <dbReference type="ARBA" id="ARBA00022517"/>
    </source>
</evidence>
<dbReference type="Pfam" id="PF17833">
    <property type="entry name" value="pre-PUA_NIP7"/>
    <property type="match status" value="1"/>
</dbReference>
<feature type="domain" description="DCUN1" evidence="9">
    <location>
        <begin position="267"/>
        <end position="470"/>
    </location>
</feature>
<evidence type="ECO:0000313" key="11">
    <source>
        <dbReference type="Proteomes" id="UP000509510"/>
    </source>
</evidence>
<dbReference type="Gene3D" id="2.30.130.10">
    <property type="entry name" value="PUA domain"/>
    <property type="match status" value="1"/>
</dbReference>
<organism evidence="10 11">
    <name type="scientific">Talaromyces rugulosus</name>
    <name type="common">Penicillium rugulosum</name>
    <dbReference type="NCBI Taxonomy" id="121627"/>
    <lineage>
        <taxon>Eukaryota</taxon>
        <taxon>Fungi</taxon>
        <taxon>Dikarya</taxon>
        <taxon>Ascomycota</taxon>
        <taxon>Pezizomycotina</taxon>
        <taxon>Eurotiomycetes</taxon>
        <taxon>Eurotiomycetidae</taxon>
        <taxon>Eurotiales</taxon>
        <taxon>Trichocomaceae</taxon>
        <taxon>Talaromyces</taxon>
        <taxon>Talaromyces sect. Islandici</taxon>
    </lineage>
</organism>
<dbReference type="FunFam" id="2.30.130.10:FF:000002">
    <property type="entry name" value="60S ribosome subunit biogenesis protein NIP7 homolog"/>
    <property type="match status" value="1"/>
</dbReference>
<dbReference type="Gene3D" id="3.10.450.220">
    <property type="match status" value="1"/>
</dbReference>
<evidence type="ECO:0000256" key="2">
    <source>
        <dbReference type="ARBA" id="ARBA00009895"/>
    </source>
</evidence>
<dbReference type="InterPro" id="IPR005155">
    <property type="entry name" value="UPF0113_PUA"/>
</dbReference>
<evidence type="ECO:0000256" key="6">
    <source>
        <dbReference type="ARBA" id="ARBA00023242"/>
    </source>
</evidence>
<dbReference type="InterPro" id="IPR009060">
    <property type="entry name" value="UBA-like_sf"/>
</dbReference>
<comment type="similarity">
    <text evidence="2">Belongs to the NIP7 family.</text>
</comment>
<dbReference type="InterPro" id="IPR005176">
    <property type="entry name" value="PONY_dom"/>
</dbReference>
<proteinExistence type="inferred from homology"/>
<dbReference type="PANTHER" id="PTHR12281">
    <property type="entry name" value="RP42 RELATED"/>
    <property type="match status" value="1"/>
</dbReference>
<sequence length="487" mass="55581">MRSLTEEETKTLFQKLAHYTGRSLNQLIQPTDEDERYVFRIQGSRVYYVKLSIANLATSIARDNLLSLGTCIGKFTRTMKFRMHITALDVIAPHARYKVWIRPNGEMPFLYGGHVLKAHTLRWSEDCPENSGCVVFSQADTPLFGVSARSSSAASKLEPTAITVFRQADLGEYLREVSFSKRDPSPPSPSFYFFPFVCAYTRPHWPLTYPPSMPPYNSSQKQSIAQFVDLTQEKDSTAAKYLRASAWNVEQALDAYFGAAKSGSSSSTVAALNKIFDSYRDDPKENPDTIGIEGAMKFLEEIQVRLDEVVCLGIAELLKSPSMGEFTRQEFVDGWKNAGADSIPKMITHAATLRKRIPTHTESFRKVYRYAFPLCRMQGQRNLSFEIASEQWQLFFTSANGGVEWNTATTPWLDWYIEFLEWRNTRVVNKDLWEQTEVFLRKSIEDESFGWWSPDAAWPGVLDEFVAYVQQAKRGEKARAGEEMEFE</sequence>
<protein>
    <recommendedName>
        <fullName evidence="8">Defective in cullin neddylation protein</fullName>
    </recommendedName>
</protein>
<accession>A0A7H8QW96</accession>
<dbReference type="InterPro" id="IPR036974">
    <property type="entry name" value="PUA_sf"/>
</dbReference>
<evidence type="ECO:0000256" key="8">
    <source>
        <dbReference type="RuleBase" id="RU410713"/>
    </source>
</evidence>
<dbReference type="AlphaFoldDB" id="A0A7H8QW96"/>
<dbReference type="GO" id="GO:0005730">
    <property type="term" value="C:nucleolus"/>
    <property type="evidence" value="ECO:0007669"/>
    <property type="project" value="UniProtKB-SubCell"/>
</dbReference>
<dbReference type="InterPro" id="IPR040598">
    <property type="entry name" value="NIP7_N"/>
</dbReference>
<comment type="function">
    <text evidence="7">Required for proper 27S pre-rRNA processing and 60S ribosome subunit assembly.</text>
</comment>
<dbReference type="Proteomes" id="UP000509510">
    <property type="component" value="Chromosome III"/>
</dbReference>
<dbReference type="GO" id="GO:0032182">
    <property type="term" value="F:ubiquitin-like protein binding"/>
    <property type="evidence" value="ECO:0007669"/>
    <property type="project" value="TreeGrafter"/>
</dbReference>
<dbReference type="InterPro" id="IPR014764">
    <property type="entry name" value="DCN-prot"/>
</dbReference>
<gene>
    <name evidence="10" type="ORF">TRUGW13939_05411</name>
</gene>
<dbReference type="InterPro" id="IPR055359">
    <property type="entry name" value="Nip7_N_euk"/>
</dbReference>
<evidence type="ECO:0000256" key="5">
    <source>
        <dbReference type="ARBA" id="ARBA00022884"/>
    </source>
</evidence>
<dbReference type="Gene3D" id="1.10.238.200">
    <property type="entry name" value="Cullin, PONY binding domain"/>
    <property type="match status" value="1"/>
</dbReference>
<dbReference type="GO" id="GO:0045116">
    <property type="term" value="P:protein neddylation"/>
    <property type="evidence" value="ECO:0007669"/>
    <property type="project" value="TreeGrafter"/>
</dbReference>
<dbReference type="InterPro" id="IPR015947">
    <property type="entry name" value="PUA-like_sf"/>
</dbReference>
<dbReference type="SUPFAM" id="SSF88802">
    <property type="entry name" value="Pre-PUA domain"/>
    <property type="match status" value="1"/>
</dbReference>
<dbReference type="GO" id="GO:1902626">
    <property type="term" value="P:assembly of large subunit precursor of preribosome"/>
    <property type="evidence" value="ECO:0007669"/>
    <property type="project" value="UniProtKB-ARBA"/>
</dbReference>
<dbReference type="EMBL" id="CP055900">
    <property type="protein sequence ID" value="QKX58289.1"/>
    <property type="molecule type" value="Genomic_DNA"/>
</dbReference>
<evidence type="ECO:0000259" key="9">
    <source>
        <dbReference type="PROSITE" id="PS51229"/>
    </source>
</evidence>
<dbReference type="RefSeq" id="XP_035344467.1">
    <property type="nucleotide sequence ID" value="XM_035488574.1"/>
</dbReference>
<dbReference type="SUPFAM" id="SSF46934">
    <property type="entry name" value="UBA-like"/>
    <property type="match status" value="1"/>
</dbReference>
<dbReference type="FunFam" id="3.10.450.220:FF:000001">
    <property type="entry name" value="60S ribosome subunit biogenesis protein NIP7 homolog"/>
    <property type="match status" value="1"/>
</dbReference>
<dbReference type="PANTHER" id="PTHR12281:SF31">
    <property type="entry name" value="DCN1-LIKE PROTEIN 3"/>
    <property type="match status" value="1"/>
</dbReference>
<evidence type="ECO:0000256" key="7">
    <source>
        <dbReference type="ARBA" id="ARBA00054591"/>
    </source>
</evidence>
<keyword evidence="5" id="KW-0694">RNA-binding</keyword>
<dbReference type="GO" id="GO:0031624">
    <property type="term" value="F:ubiquitin conjugating enzyme binding"/>
    <property type="evidence" value="ECO:0007669"/>
    <property type="project" value="TreeGrafter"/>
</dbReference>
<keyword evidence="6" id="KW-0539">Nucleus</keyword>
<name>A0A7H8QW96_TALRU</name>
<dbReference type="GO" id="GO:0000151">
    <property type="term" value="C:ubiquitin ligase complex"/>
    <property type="evidence" value="ECO:0007669"/>
    <property type="project" value="TreeGrafter"/>
</dbReference>
<dbReference type="GeneID" id="55992908"/>
<dbReference type="PROSITE" id="PS50890">
    <property type="entry name" value="PUA"/>
    <property type="match status" value="1"/>
</dbReference>
<dbReference type="GO" id="GO:0003723">
    <property type="term" value="F:RNA binding"/>
    <property type="evidence" value="ECO:0007669"/>
    <property type="project" value="UniProtKB-KW"/>
</dbReference>
<dbReference type="InterPro" id="IPR042460">
    <property type="entry name" value="DCN1-like_PONY"/>
</dbReference>
<evidence type="ECO:0000256" key="4">
    <source>
        <dbReference type="ARBA" id="ARBA00022786"/>
    </source>
</evidence>